<dbReference type="SUPFAM" id="SSF56524">
    <property type="entry name" value="Oxidoreductase molybdopterin-binding domain"/>
    <property type="match status" value="1"/>
</dbReference>
<accession>A0A378TAE3</accession>
<evidence type="ECO:0000313" key="3">
    <source>
        <dbReference type="Proteomes" id="UP000254978"/>
    </source>
</evidence>
<name>A0A378TAE3_9MYCO</name>
<dbReference type="AlphaFoldDB" id="A0A378TAE3"/>
<feature type="signal peptide" evidence="1">
    <location>
        <begin position="1"/>
        <end position="32"/>
    </location>
</feature>
<protein>
    <submittedName>
        <fullName evidence="2">Oxidoreductase molybdopterin binding subunit</fullName>
    </submittedName>
</protein>
<dbReference type="OrthoDB" id="3577245at2"/>
<keyword evidence="3" id="KW-1185">Reference proteome</keyword>
<dbReference type="InterPro" id="IPR036374">
    <property type="entry name" value="OxRdtase_Mopterin-bd_sf"/>
</dbReference>
<reference evidence="2 3" key="1">
    <citation type="submission" date="2018-06" db="EMBL/GenBank/DDBJ databases">
        <authorList>
            <consortium name="Pathogen Informatics"/>
            <person name="Doyle S."/>
        </authorList>
    </citation>
    <scope>NUCLEOTIDE SEQUENCE [LARGE SCALE GENOMIC DNA]</scope>
    <source>
        <strain evidence="2 3">NCTC10821</strain>
    </source>
</reference>
<dbReference type="Gene3D" id="3.90.420.10">
    <property type="entry name" value="Oxidoreductase, molybdopterin-binding domain"/>
    <property type="match status" value="1"/>
</dbReference>
<gene>
    <name evidence="2" type="ORF">NCTC10821_00614</name>
</gene>
<organism evidence="2 3">
    <name type="scientific">Mycolicibacterium tokaiense</name>
    <dbReference type="NCBI Taxonomy" id="39695"/>
    <lineage>
        <taxon>Bacteria</taxon>
        <taxon>Bacillati</taxon>
        <taxon>Actinomycetota</taxon>
        <taxon>Actinomycetes</taxon>
        <taxon>Mycobacteriales</taxon>
        <taxon>Mycobacteriaceae</taxon>
        <taxon>Mycolicibacterium</taxon>
    </lineage>
</organism>
<evidence type="ECO:0000256" key="1">
    <source>
        <dbReference type="SAM" id="SignalP"/>
    </source>
</evidence>
<keyword evidence="1" id="KW-0732">Signal</keyword>
<evidence type="ECO:0000313" key="2">
    <source>
        <dbReference type="EMBL" id="STZ57117.1"/>
    </source>
</evidence>
<dbReference type="EMBL" id="UGQT01000001">
    <property type="protein sequence ID" value="STZ57117.1"/>
    <property type="molecule type" value="Genomic_DNA"/>
</dbReference>
<feature type="chain" id="PRO_5016763647" evidence="1">
    <location>
        <begin position="33"/>
        <end position="177"/>
    </location>
</feature>
<sequence>MVALTGTPNRVTAVAVAAVLAALPAQTPAAWAEPAQPGAVGVVGDVQAPGSYTPEALCALPTRTESVTFRTHAGEQAHTYVGPSVEDLVTAAGTAPGPDPEHPNLTVAIVATGADGYAATLSWGEVAASSAPRPAVLACREDDAALSAPRLVVPGDLTGARYVNDVQTLRVIVLPAR</sequence>
<dbReference type="Proteomes" id="UP000254978">
    <property type="component" value="Unassembled WGS sequence"/>
</dbReference>
<proteinExistence type="predicted"/>